<evidence type="ECO:0000313" key="4">
    <source>
        <dbReference type="Proteomes" id="UP001295444"/>
    </source>
</evidence>
<dbReference type="Pfam" id="PF03645">
    <property type="entry name" value="Tctex-1"/>
    <property type="match status" value="1"/>
</dbReference>
<name>A0AAD1VTR8_PELCU</name>
<keyword evidence="4" id="KW-1185">Reference proteome</keyword>
<evidence type="ECO:0000313" key="3">
    <source>
        <dbReference type="EMBL" id="CAH2273043.1"/>
    </source>
</evidence>
<evidence type="ECO:0000256" key="1">
    <source>
        <dbReference type="ARBA" id="ARBA00005361"/>
    </source>
</evidence>
<dbReference type="GO" id="GO:0045505">
    <property type="term" value="F:dynein intermediate chain binding"/>
    <property type="evidence" value="ECO:0007669"/>
    <property type="project" value="TreeGrafter"/>
</dbReference>
<accession>A0AAD1VTR8</accession>
<comment type="similarity">
    <text evidence="1">Belongs to the dynein light chain Tctex-type family.</text>
</comment>
<dbReference type="GO" id="GO:0005868">
    <property type="term" value="C:cytoplasmic dynein complex"/>
    <property type="evidence" value="ECO:0007669"/>
    <property type="project" value="TreeGrafter"/>
</dbReference>
<feature type="region of interest" description="Disordered" evidence="2">
    <location>
        <begin position="1"/>
        <end position="25"/>
    </location>
</feature>
<dbReference type="PANTHER" id="PTHR21255">
    <property type="entry name" value="T-COMPLEX-ASSOCIATED-TESTIS-EXPRESSED 1/ DYNEIN LIGHT CHAIN"/>
    <property type="match status" value="1"/>
</dbReference>
<dbReference type="GO" id="GO:0007018">
    <property type="term" value="P:microtubule-based movement"/>
    <property type="evidence" value="ECO:0007669"/>
    <property type="project" value="TreeGrafter"/>
</dbReference>
<sequence>MASKPDGKRSSIASVRDPGDRAAPKMPLLRSRLGNVSINNQASWSLTGLLAAQRMTKNLKERRALKVNKKTEIVVPPPPSYASRPSEKIQVPTIKHILEDYLPGKIGEMTYDTTRAPSLVKEVSEEVKNLVKRVLPARYKVLCVVNLGERGQEDIIVVSRSLWDSHSDSYVAHVHQNSSMFCVVAVYVVYFE</sequence>
<dbReference type="GO" id="GO:0005737">
    <property type="term" value="C:cytoplasm"/>
    <property type="evidence" value="ECO:0007669"/>
    <property type="project" value="TreeGrafter"/>
</dbReference>
<reference evidence="3" key="1">
    <citation type="submission" date="2022-03" db="EMBL/GenBank/DDBJ databases">
        <authorList>
            <person name="Alioto T."/>
            <person name="Alioto T."/>
            <person name="Gomez Garrido J."/>
        </authorList>
    </citation>
    <scope>NUCLEOTIDE SEQUENCE</scope>
</reference>
<dbReference type="InterPro" id="IPR005334">
    <property type="entry name" value="Tctex-1-like"/>
</dbReference>
<dbReference type="AlphaFoldDB" id="A0AAD1VTR8"/>
<dbReference type="PANTHER" id="PTHR21255:SF61">
    <property type="entry name" value="TCTEX1 DOMAIN CONTAINING 1"/>
    <property type="match status" value="1"/>
</dbReference>
<dbReference type="CDD" id="cd21451">
    <property type="entry name" value="DLC-like_TCTEX1D"/>
    <property type="match status" value="1"/>
</dbReference>
<dbReference type="InterPro" id="IPR038586">
    <property type="entry name" value="Tctex-1-like_sf"/>
</dbReference>
<proteinExistence type="inferred from homology"/>
<evidence type="ECO:0000256" key="2">
    <source>
        <dbReference type="SAM" id="MobiDB-lite"/>
    </source>
</evidence>
<dbReference type="Gene3D" id="3.30.1140.40">
    <property type="entry name" value="Tctex-1"/>
    <property type="match status" value="1"/>
</dbReference>
<organism evidence="3 4">
    <name type="scientific">Pelobates cultripes</name>
    <name type="common">Western spadefoot toad</name>
    <dbReference type="NCBI Taxonomy" id="61616"/>
    <lineage>
        <taxon>Eukaryota</taxon>
        <taxon>Metazoa</taxon>
        <taxon>Chordata</taxon>
        <taxon>Craniata</taxon>
        <taxon>Vertebrata</taxon>
        <taxon>Euteleostomi</taxon>
        <taxon>Amphibia</taxon>
        <taxon>Batrachia</taxon>
        <taxon>Anura</taxon>
        <taxon>Pelobatoidea</taxon>
        <taxon>Pelobatidae</taxon>
        <taxon>Pelobates</taxon>
    </lineage>
</organism>
<dbReference type="Proteomes" id="UP001295444">
    <property type="component" value="Chromosome 03"/>
</dbReference>
<protein>
    <submittedName>
        <fullName evidence="3">Uncharacterized protein</fullName>
    </submittedName>
</protein>
<gene>
    <name evidence="3" type="ORF">PECUL_23A060220</name>
</gene>
<dbReference type="EMBL" id="OW240914">
    <property type="protein sequence ID" value="CAH2273043.1"/>
    <property type="molecule type" value="Genomic_DNA"/>
</dbReference>